<dbReference type="AlphaFoldDB" id="W7EP38"/>
<dbReference type="HOGENOM" id="CLU_604081_0_0_1"/>
<keyword evidence="3" id="KW-1185">Reference proteome</keyword>
<dbReference type="GeneID" id="26251034"/>
<evidence type="ECO:0000313" key="3">
    <source>
        <dbReference type="Proteomes" id="UP000054337"/>
    </source>
</evidence>
<organism evidence="2 3">
    <name type="scientific">Bipolaris victoriae (strain FI3)</name>
    <name type="common">Victoria blight of oats agent</name>
    <name type="synonym">Cochliobolus victoriae</name>
    <dbReference type="NCBI Taxonomy" id="930091"/>
    <lineage>
        <taxon>Eukaryota</taxon>
        <taxon>Fungi</taxon>
        <taxon>Dikarya</taxon>
        <taxon>Ascomycota</taxon>
        <taxon>Pezizomycotina</taxon>
        <taxon>Dothideomycetes</taxon>
        <taxon>Pleosporomycetidae</taxon>
        <taxon>Pleosporales</taxon>
        <taxon>Pleosporineae</taxon>
        <taxon>Pleosporaceae</taxon>
        <taxon>Bipolaris</taxon>
    </lineage>
</organism>
<dbReference type="RefSeq" id="XP_014561641.1">
    <property type="nucleotide sequence ID" value="XM_014706155.1"/>
</dbReference>
<sequence length="453" mass="47881">MGARMKKEQNKKKGVRAEQGVAEGSLEAASVGPEETSQSGHISDDGSSAGGDCRAWVTWLVTLAALASQSDTAGPIAARVHNPFTIAVESEASTISLGNDRSTRFMRLWRPNGWQGVWQAGVQQRILRAWPLVWMVQAGRAGHTCTQTRHRNGARRGGQAGCDGIQSHTMGPASAAGCGATFEGRAVAVAQGSRRDEKRPEFSRLRRQKFGVVHGDTPRATYLRMPVGHCLSVSALSSCSGGDVVAGAVTVHGPAAVCVFLNPAASSRLPATSSHHPSGSTPRPSLTDGQALGSRRFTPSLLLLHVGPPSAIHSCSPLATAPGSALQRQFDCISNHDSCLSIKPASCFRRGWTSTQETCPTGEHTGPSCGSTRWPWQTPTTAMRLNGRADARHTPSYWTYTLLYADLGGIAAADGPSAQALLAVTVTQGRTVCVGESDHDGPHTISLQHQVEY</sequence>
<evidence type="ECO:0000256" key="1">
    <source>
        <dbReference type="SAM" id="MobiDB-lite"/>
    </source>
</evidence>
<protein>
    <submittedName>
        <fullName evidence="2">Uncharacterized protein</fullName>
    </submittedName>
</protein>
<dbReference type="Proteomes" id="UP000054337">
    <property type="component" value="Unassembled WGS sequence"/>
</dbReference>
<proteinExistence type="predicted"/>
<feature type="region of interest" description="Disordered" evidence="1">
    <location>
        <begin position="146"/>
        <end position="165"/>
    </location>
</feature>
<feature type="compositionally biased region" description="Polar residues" evidence="1">
    <location>
        <begin position="269"/>
        <end position="288"/>
    </location>
</feature>
<name>W7EP38_BIPV3</name>
<evidence type="ECO:0000313" key="2">
    <source>
        <dbReference type="EMBL" id="EUN32133.1"/>
    </source>
</evidence>
<feature type="region of interest" description="Disordered" evidence="1">
    <location>
        <begin position="269"/>
        <end position="291"/>
    </location>
</feature>
<accession>W7EP38</accession>
<gene>
    <name evidence="2" type="ORF">COCVIDRAFT_11758</name>
</gene>
<reference evidence="2 3" key="1">
    <citation type="journal article" date="2013" name="PLoS Genet.">
        <title>Comparative genome structure, secondary metabolite, and effector coding capacity across Cochliobolus pathogens.</title>
        <authorList>
            <person name="Condon B.J."/>
            <person name="Leng Y."/>
            <person name="Wu D."/>
            <person name="Bushley K.E."/>
            <person name="Ohm R.A."/>
            <person name="Otillar R."/>
            <person name="Martin J."/>
            <person name="Schackwitz W."/>
            <person name="Grimwood J."/>
            <person name="MohdZainudin N."/>
            <person name="Xue C."/>
            <person name="Wang R."/>
            <person name="Manning V.A."/>
            <person name="Dhillon B."/>
            <person name="Tu Z.J."/>
            <person name="Steffenson B.J."/>
            <person name="Salamov A."/>
            <person name="Sun H."/>
            <person name="Lowry S."/>
            <person name="LaButti K."/>
            <person name="Han J."/>
            <person name="Copeland A."/>
            <person name="Lindquist E."/>
            <person name="Barry K."/>
            <person name="Schmutz J."/>
            <person name="Baker S.E."/>
            <person name="Ciuffetti L.M."/>
            <person name="Grigoriev I.V."/>
            <person name="Zhong S."/>
            <person name="Turgeon B.G."/>
        </authorList>
    </citation>
    <scope>NUCLEOTIDE SEQUENCE [LARGE SCALE GENOMIC DNA]</scope>
    <source>
        <strain evidence="2 3">FI3</strain>
    </source>
</reference>
<dbReference type="EMBL" id="KI968695">
    <property type="protein sequence ID" value="EUN32133.1"/>
    <property type="molecule type" value="Genomic_DNA"/>
</dbReference>
<feature type="region of interest" description="Disordered" evidence="1">
    <location>
        <begin position="1"/>
        <end position="49"/>
    </location>
</feature>